<accession>A0A9W9LE57</accession>
<dbReference type="GO" id="GO:0019863">
    <property type="term" value="F:IgE binding"/>
    <property type="evidence" value="ECO:0007669"/>
    <property type="project" value="InterPro"/>
</dbReference>
<evidence type="ECO:0000313" key="3">
    <source>
        <dbReference type="Proteomes" id="UP001149163"/>
    </source>
</evidence>
<name>A0A9W9LE57_9EURO</name>
<gene>
    <name evidence="2" type="ORF">N7482_010536</name>
</gene>
<reference evidence="2" key="2">
    <citation type="journal article" date="2023" name="IMA Fungus">
        <title>Comparative genomic study of the Penicillium genus elucidates a diverse pangenome and 15 lateral gene transfer events.</title>
        <authorList>
            <person name="Petersen C."/>
            <person name="Sorensen T."/>
            <person name="Nielsen M.R."/>
            <person name="Sondergaard T.E."/>
            <person name="Sorensen J.L."/>
            <person name="Fitzpatrick D.A."/>
            <person name="Frisvad J.C."/>
            <person name="Nielsen K.L."/>
        </authorList>
    </citation>
    <scope>NUCLEOTIDE SEQUENCE</scope>
    <source>
        <strain evidence="2">IBT 26290</strain>
    </source>
</reference>
<dbReference type="Proteomes" id="UP001149163">
    <property type="component" value="Unassembled WGS sequence"/>
</dbReference>
<dbReference type="RefSeq" id="XP_056538617.1">
    <property type="nucleotide sequence ID" value="XM_056692660.1"/>
</dbReference>
<protein>
    <submittedName>
        <fullName evidence="2">Allergen Asp f 4</fullName>
    </submittedName>
</protein>
<dbReference type="Pfam" id="PF25312">
    <property type="entry name" value="Allergen_Asp_f_4"/>
    <property type="match status" value="1"/>
</dbReference>
<organism evidence="2 3">
    <name type="scientific">Penicillium canariense</name>
    <dbReference type="NCBI Taxonomy" id="189055"/>
    <lineage>
        <taxon>Eukaryota</taxon>
        <taxon>Fungi</taxon>
        <taxon>Dikarya</taxon>
        <taxon>Ascomycota</taxon>
        <taxon>Pezizomycotina</taxon>
        <taxon>Eurotiomycetes</taxon>
        <taxon>Eurotiomycetidae</taxon>
        <taxon>Eurotiales</taxon>
        <taxon>Aspergillaceae</taxon>
        <taxon>Penicillium</taxon>
    </lineage>
</organism>
<feature type="region of interest" description="Disordered" evidence="1">
    <location>
        <begin position="94"/>
        <end position="123"/>
    </location>
</feature>
<comment type="caution">
    <text evidence="2">The sequence shown here is derived from an EMBL/GenBank/DDBJ whole genome shotgun (WGS) entry which is preliminary data.</text>
</comment>
<dbReference type="PANTHER" id="PTHR42039">
    <property type="entry name" value="PUTATIVE (AFU_ORTHOLOGUE AFUA_3G02940)-RELATED"/>
    <property type="match status" value="1"/>
</dbReference>
<keyword evidence="3" id="KW-1185">Reference proteome</keyword>
<feature type="compositionally biased region" description="Polar residues" evidence="1">
    <location>
        <begin position="110"/>
        <end position="121"/>
    </location>
</feature>
<reference evidence="2" key="1">
    <citation type="submission" date="2022-11" db="EMBL/GenBank/DDBJ databases">
        <authorList>
            <person name="Petersen C."/>
        </authorList>
    </citation>
    <scope>NUCLEOTIDE SEQUENCE</scope>
    <source>
        <strain evidence="2">IBT 26290</strain>
    </source>
</reference>
<evidence type="ECO:0000313" key="2">
    <source>
        <dbReference type="EMBL" id="KAJ5151284.1"/>
    </source>
</evidence>
<dbReference type="GeneID" id="81431836"/>
<dbReference type="PANTHER" id="PTHR42039:SF2">
    <property type="entry name" value="ALLERGEN ASP F4 (AFU_ORTHOLOGUE AFUA_2G03830)-RELATED"/>
    <property type="match status" value="1"/>
</dbReference>
<feature type="region of interest" description="Disordered" evidence="1">
    <location>
        <begin position="172"/>
        <end position="196"/>
    </location>
</feature>
<dbReference type="EMBL" id="JAPQKN010000008">
    <property type="protein sequence ID" value="KAJ5151284.1"/>
    <property type="molecule type" value="Genomic_DNA"/>
</dbReference>
<dbReference type="GO" id="GO:0005576">
    <property type="term" value="C:extracellular region"/>
    <property type="evidence" value="ECO:0007669"/>
    <property type="project" value="InterPro"/>
</dbReference>
<proteinExistence type="predicted"/>
<evidence type="ECO:0000256" key="1">
    <source>
        <dbReference type="SAM" id="MobiDB-lite"/>
    </source>
</evidence>
<dbReference type="AlphaFoldDB" id="A0A9W9LE57"/>
<sequence length="464" mass="49535">MHLSSYIPLLAAIGADYALGTHNHHGRHGHARLKRHAEHLEPRDVDWLDRIPADMMMEIRTTTTTVFEDCPSTKTIDATTTIFAQLIPVPTSAPAVATPDMPEPSKQEMAHSTPNSANLNENKPMRDEKTTTIHITTTVDITTTITIIKAASASVGMSIVGPSSTNTSIATRSVEASPAPAAPTTTTKPKAPAAGGLLPKLPPLPQLLEDAPKDVVSQLPLSDLPSLPLGQILDPSGPTVPSNLDWTAIPADGNFATERFGGRSKPSGSQIKYHGNVGIPWGSNVILVSPTEAHRYKYVVQFIGPNTQPWTITIWNKVGPDGKMDGWYGHSALTFVLAPGETRYVAFDEDSEGAWGAAPGTKGLPVDNWGGYTSTWGEFSFGDAENAGWSGWDVSAIQAQIAHQDVQGMRICMADGQGCSIITPQAKKVVNAYTESKRHHDGIGGAAAPGPVRLVVDIDYQEPE</sequence>
<dbReference type="OrthoDB" id="118256at2759"/>
<dbReference type="InterPro" id="IPR038903">
    <property type="entry name" value="Allergen_Asp_f_4"/>
</dbReference>
<feature type="compositionally biased region" description="Low complexity" evidence="1">
    <location>
        <begin position="178"/>
        <end position="196"/>
    </location>
</feature>